<evidence type="ECO:0000256" key="3">
    <source>
        <dbReference type="ARBA" id="ARBA00022701"/>
    </source>
</evidence>
<dbReference type="InterPro" id="IPR007259">
    <property type="entry name" value="GCP"/>
</dbReference>
<evidence type="ECO:0000313" key="8">
    <source>
        <dbReference type="Proteomes" id="UP001177003"/>
    </source>
</evidence>
<name>A0AA35VM94_LACSI</name>
<comment type="subcellular location">
    <subcellularLocation>
        <location evidence="5">Cytoplasm</location>
        <location evidence="5">Cytoskeleton</location>
        <location evidence="5">Microtubule organizing center</location>
    </subcellularLocation>
</comment>
<dbReference type="Pfam" id="PF04130">
    <property type="entry name" value="GCP_C_terminal"/>
    <property type="match status" value="1"/>
</dbReference>
<dbReference type="GO" id="GO:0051225">
    <property type="term" value="P:spindle assembly"/>
    <property type="evidence" value="ECO:0007669"/>
    <property type="project" value="TreeGrafter"/>
</dbReference>
<evidence type="ECO:0000256" key="4">
    <source>
        <dbReference type="ARBA" id="ARBA00023212"/>
    </source>
</evidence>
<dbReference type="PANTHER" id="PTHR19302:SF13">
    <property type="entry name" value="GAMMA-TUBULIN COMPLEX COMPONENT 2"/>
    <property type="match status" value="1"/>
</dbReference>
<protein>
    <recommendedName>
        <fullName evidence="5">Gamma-tubulin complex component</fullName>
    </recommendedName>
</protein>
<dbReference type="GO" id="GO:0051321">
    <property type="term" value="P:meiotic cell cycle"/>
    <property type="evidence" value="ECO:0007669"/>
    <property type="project" value="TreeGrafter"/>
</dbReference>
<evidence type="ECO:0000313" key="7">
    <source>
        <dbReference type="EMBL" id="CAI9265642.1"/>
    </source>
</evidence>
<reference evidence="7" key="1">
    <citation type="submission" date="2023-04" db="EMBL/GenBank/DDBJ databases">
        <authorList>
            <person name="Vijverberg K."/>
            <person name="Xiong W."/>
            <person name="Schranz E."/>
        </authorList>
    </citation>
    <scope>NUCLEOTIDE SEQUENCE</scope>
</reference>
<keyword evidence="3 5" id="KW-0493">Microtubule</keyword>
<dbReference type="GO" id="GO:0051011">
    <property type="term" value="F:microtubule minus-end binding"/>
    <property type="evidence" value="ECO:0007669"/>
    <property type="project" value="TreeGrafter"/>
</dbReference>
<dbReference type="GO" id="GO:0031122">
    <property type="term" value="P:cytoplasmic microtubule organization"/>
    <property type="evidence" value="ECO:0007669"/>
    <property type="project" value="TreeGrafter"/>
</dbReference>
<keyword evidence="8" id="KW-1185">Reference proteome</keyword>
<dbReference type="InterPro" id="IPR042241">
    <property type="entry name" value="GCP_C_sf"/>
</dbReference>
<feature type="domain" description="Gamma tubulin complex component C-terminal" evidence="6">
    <location>
        <begin position="46"/>
        <end position="198"/>
    </location>
</feature>
<dbReference type="GO" id="GO:0005874">
    <property type="term" value="C:microtubule"/>
    <property type="evidence" value="ECO:0007669"/>
    <property type="project" value="UniProtKB-KW"/>
</dbReference>
<comment type="function">
    <text evidence="5">Component of the gamma-tubulin ring complex (gTuRC) which mediates microtubule nucleation.</text>
</comment>
<evidence type="ECO:0000256" key="5">
    <source>
        <dbReference type="RuleBase" id="RU363050"/>
    </source>
</evidence>
<evidence type="ECO:0000256" key="1">
    <source>
        <dbReference type="ARBA" id="ARBA00010337"/>
    </source>
</evidence>
<dbReference type="GO" id="GO:0000930">
    <property type="term" value="C:gamma-tubulin complex"/>
    <property type="evidence" value="ECO:0007669"/>
    <property type="project" value="TreeGrafter"/>
</dbReference>
<organism evidence="7 8">
    <name type="scientific">Lactuca saligna</name>
    <name type="common">Willowleaf lettuce</name>
    <dbReference type="NCBI Taxonomy" id="75948"/>
    <lineage>
        <taxon>Eukaryota</taxon>
        <taxon>Viridiplantae</taxon>
        <taxon>Streptophyta</taxon>
        <taxon>Embryophyta</taxon>
        <taxon>Tracheophyta</taxon>
        <taxon>Spermatophyta</taxon>
        <taxon>Magnoliopsida</taxon>
        <taxon>eudicotyledons</taxon>
        <taxon>Gunneridae</taxon>
        <taxon>Pentapetalae</taxon>
        <taxon>asterids</taxon>
        <taxon>campanulids</taxon>
        <taxon>Asterales</taxon>
        <taxon>Asteraceae</taxon>
        <taxon>Cichorioideae</taxon>
        <taxon>Cichorieae</taxon>
        <taxon>Lactucinae</taxon>
        <taxon>Lactuca</taxon>
    </lineage>
</organism>
<dbReference type="PANTHER" id="PTHR19302">
    <property type="entry name" value="GAMMA TUBULIN COMPLEX PROTEIN"/>
    <property type="match status" value="1"/>
</dbReference>
<evidence type="ECO:0000259" key="6">
    <source>
        <dbReference type="Pfam" id="PF04130"/>
    </source>
</evidence>
<evidence type="ECO:0000256" key="2">
    <source>
        <dbReference type="ARBA" id="ARBA00022490"/>
    </source>
</evidence>
<dbReference type="InterPro" id="IPR040457">
    <property type="entry name" value="GCP_C"/>
</dbReference>
<dbReference type="GO" id="GO:0043015">
    <property type="term" value="F:gamma-tubulin binding"/>
    <property type="evidence" value="ECO:0007669"/>
    <property type="project" value="InterPro"/>
</dbReference>
<keyword evidence="4 5" id="KW-0206">Cytoskeleton</keyword>
<dbReference type="GO" id="GO:0000922">
    <property type="term" value="C:spindle pole"/>
    <property type="evidence" value="ECO:0007669"/>
    <property type="project" value="InterPro"/>
</dbReference>
<sequence>MQEEHNIQLVVFGLLWQKKCFGEENTVKIEREVENSKPVWRKCICYALQSLLDLALHSTAAAADPLHEDVTCLVDTGFWLKRLSILKDLQTCGETISKPDVVEEPLITGMETFSVNYKVQWELSLVISRKALTKCQLIFRFLFHCKHVHRQLCAAWQLHQGARARDMHGTAISSSSILCMNMLKFINSLLHYLIFEPAQKSRTQLRRLVRPAGALAKE</sequence>
<keyword evidence="2 5" id="KW-0963">Cytoplasm</keyword>
<dbReference type="Gene3D" id="1.20.120.1900">
    <property type="entry name" value="Gamma-tubulin complex, C-terminal domain"/>
    <property type="match status" value="1"/>
</dbReference>
<proteinExistence type="inferred from homology"/>
<dbReference type="GO" id="GO:0000278">
    <property type="term" value="P:mitotic cell cycle"/>
    <property type="evidence" value="ECO:0007669"/>
    <property type="project" value="TreeGrafter"/>
</dbReference>
<accession>A0AA35VM94</accession>
<dbReference type="Proteomes" id="UP001177003">
    <property type="component" value="Chromosome 0"/>
</dbReference>
<dbReference type="GO" id="GO:0007020">
    <property type="term" value="P:microtubule nucleation"/>
    <property type="evidence" value="ECO:0007669"/>
    <property type="project" value="InterPro"/>
</dbReference>
<gene>
    <name evidence="7" type="ORF">LSALG_LOCUS6237</name>
</gene>
<dbReference type="EMBL" id="OX465086">
    <property type="protein sequence ID" value="CAI9265642.1"/>
    <property type="molecule type" value="Genomic_DNA"/>
</dbReference>
<dbReference type="AlphaFoldDB" id="A0AA35VM94"/>
<comment type="similarity">
    <text evidence="1 5">Belongs to the TUBGCP family.</text>
</comment>